<dbReference type="EMBL" id="AJWZ01004751">
    <property type="protein sequence ID" value="EKC64519.1"/>
    <property type="molecule type" value="Genomic_DNA"/>
</dbReference>
<evidence type="ECO:0000313" key="1">
    <source>
        <dbReference type="EMBL" id="EKC64519.1"/>
    </source>
</evidence>
<sequence>TNIERVSDHCSNIAIGVIEINRNGYDAHEYLHELKNSDDIQYNADYKAYKQKYTLPKEALSIREVSVGVPTN</sequence>
<gene>
    <name evidence="1" type="ORF">OBE_06927</name>
</gene>
<name>K1TAN5_9ZZZZ</name>
<dbReference type="AlphaFoldDB" id="K1TAN5"/>
<feature type="non-terminal residue" evidence="1">
    <location>
        <position position="1"/>
    </location>
</feature>
<organism evidence="1">
    <name type="scientific">human gut metagenome</name>
    <dbReference type="NCBI Taxonomy" id="408170"/>
    <lineage>
        <taxon>unclassified sequences</taxon>
        <taxon>metagenomes</taxon>
        <taxon>organismal metagenomes</taxon>
    </lineage>
</organism>
<comment type="caution">
    <text evidence="1">The sequence shown here is derived from an EMBL/GenBank/DDBJ whole genome shotgun (WGS) entry which is preliminary data.</text>
</comment>
<proteinExistence type="predicted"/>
<protein>
    <submittedName>
        <fullName evidence="1">Na/Pi-cotransporter</fullName>
    </submittedName>
</protein>
<reference evidence="1" key="1">
    <citation type="journal article" date="2013" name="Environ. Microbiol.">
        <title>Microbiota from the distal guts of lean and obese adolescents exhibit partial functional redundancy besides clear differences in community structure.</title>
        <authorList>
            <person name="Ferrer M."/>
            <person name="Ruiz A."/>
            <person name="Lanza F."/>
            <person name="Haange S.B."/>
            <person name="Oberbach A."/>
            <person name="Till H."/>
            <person name="Bargiela R."/>
            <person name="Campoy C."/>
            <person name="Segura M.T."/>
            <person name="Richter M."/>
            <person name="von Bergen M."/>
            <person name="Seifert J."/>
            <person name="Suarez A."/>
        </authorList>
    </citation>
    <scope>NUCLEOTIDE SEQUENCE</scope>
</reference>
<accession>K1TAN5</accession>